<reference evidence="2" key="2">
    <citation type="journal article" date="2015" name="J. Proteomics">
        <title>Sexual differences in the sialomes of the zebra tick, Rhipicephalus pulchellus.</title>
        <authorList>
            <person name="Tan A.W."/>
            <person name="Francischetti I.M."/>
            <person name="Slovak M."/>
            <person name="Kini R.M."/>
            <person name="Ribeiro J.M."/>
        </authorList>
    </citation>
    <scope>NUCLEOTIDE SEQUENCE</scope>
    <source>
        <tissue evidence="2">Salivary gland</tissue>
    </source>
</reference>
<feature type="transmembrane region" description="Helical" evidence="1">
    <location>
        <begin position="88"/>
        <end position="113"/>
    </location>
</feature>
<feature type="transmembrane region" description="Helical" evidence="1">
    <location>
        <begin position="32"/>
        <end position="53"/>
    </location>
</feature>
<keyword evidence="1" id="KW-0812">Transmembrane</keyword>
<name>L7MMK3_RHIPC</name>
<keyword evidence="1" id="KW-1133">Transmembrane helix</keyword>
<protein>
    <submittedName>
        <fullName evidence="2">Uncharacterized protein</fullName>
    </submittedName>
</protein>
<keyword evidence="1" id="KW-0472">Membrane</keyword>
<organism evidence="2">
    <name type="scientific">Rhipicephalus pulchellus</name>
    <name type="common">Yellow backed tick</name>
    <name type="synonym">Dermacentor pulchellus</name>
    <dbReference type="NCBI Taxonomy" id="72859"/>
    <lineage>
        <taxon>Eukaryota</taxon>
        <taxon>Metazoa</taxon>
        <taxon>Ecdysozoa</taxon>
        <taxon>Arthropoda</taxon>
        <taxon>Chelicerata</taxon>
        <taxon>Arachnida</taxon>
        <taxon>Acari</taxon>
        <taxon>Parasitiformes</taxon>
        <taxon>Ixodida</taxon>
        <taxon>Ixodoidea</taxon>
        <taxon>Ixodidae</taxon>
        <taxon>Rhipicephalinae</taxon>
        <taxon>Rhipicephalus</taxon>
        <taxon>Rhipicephalus</taxon>
    </lineage>
</organism>
<evidence type="ECO:0000256" key="1">
    <source>
        <dbReference type="SAM" id="Phobius"/>
    </source>
</evidence>
<feature type="transmembrane region" description="Helical" evidence="1">
    <location>
        <begin position="60"/>
        <end position="82"/>
    </location>
</feature>
<dbReference type="AlphaFoldDB" id="L7MMK3"/>
<dbReference type="EMBL" id="GACK01000400">
    <property type="protein sequence ID" value="JAA64634.1"/>
    <property type="molecule type" value="mRNA"/>
</dbReference>
<feature type="non-terminal residue" evidence="2">
    <location>
        <position position="150"/>
    </location>
</feature>
<proteinExistence type="evidence at transcript level"/>
<sequence>MILLSYLSFFFSFSYNPHLSLIHSLALVPSFYPSLSFPLFSIFFFRVPFFLCLSMYCSEFLSLFLFLFLCLSELLLVGSSFFVPGFLYLSVFFHVFHCLPVFLRFCSLFLSIFNSKVFYAQVHHGSTDAFRSRISDCKIYFKRWQNKLEE</sequence>
<reference evidence="2" key="1">
    <citation type="submission" date="2012-11" db="EMBL/GenBank/DDBJ databases">
        <authorList>
            <person name="Lucero-Rivera Y.E."/>
            <person name="Tovar-Ramirez D."/>
        </authorList>
    </citation>
    <scope>NUCLEOTIDE SEQUENCE</scope>
    <source>
        <tissue evidence="2">Salivary gland</tissue>
    </source>
</reference>
<accession>L7MMK3</accession>
<evidence type="ECO:0000313" key="2">
    <source>
        <dbReference type="EMBL" id="JAA64634.1"/>
    </source>
</evidence>